<accession>A0A6L6WD83</accession>
<organism evidence="6 7">
    <name type="scientific">Parasedimentitalea huanghaiensis</name>
    <dbReference type="NCBI Taxonomy" id="2682100"/>
    <lineage>
        <taxon>Bacteria</taxon>
        <taxon>Pseudomonadati</taxon>
        <taxon>Pseudomonadota</taxon>
        <taxon>Alphaproteobacteria</taxon>
        <taxon>Rhodobacterales</taxon>
        <taxon>Paracoccaceae</taxon>
        <taxon>Parasedimentitalea</taxon>
    </lineage>
</organism>
<dbReference type="SUPFAM" id="SSF55846">
    <property type="entry name" value="N-acetylmuramoyl-L-alanine amidase-like"/>
    <property type="match status" value="1"/>
</dbReference>
<dbReference type="AlphaFoldDB" id="A0A6L6WD83"/>
<dbReference type="Pfam" id="PF08239">
    <property type="entry name" value="SH3_3"/>
    <property type="match status" value="1"/>
</dbReference>
<keyword evidence="3" id="KW-0378">Hydrolase</keyword>
<dbReference type="Gene3D" id="2.30.30.40">
    <property type="entry name" value="SH3 Domains"/>
    <property type="match status" value="1"/>
</dbReference>
<protein>
    <recommendedName>
        <fullName evidence="2">N-acetylmuramoyl-L-alanine amidase</fullName>
        <ecNumber evidence="2">3.5.1.28</ecNumber>
    </recommendedName>
</protein>
<dbReference type="RefSeq" id="WP_157021524.1">
    <property type="nucleotide sequence ID" value="NZ_WQLV01000002.1"/>
</dbReference>
<evidence type="ECO:0000256" key="1">
    <source>
        <dbReference type="ARBA" id="ARBA00001561"/>
    </source>
</evidence>
<dbReference type="PANTHER" id="PTHR30417">
    <property type="entry name" value="N-ACETYLMURAMOYL-L-ALANINE AMIDASE AMID"/>
    <property type="match status" value="1"/>
</dbReference>
<dbReference type="InterPro" id="IPR051206">
    <property type="entry name" value="NAMLAA_amidase_2"/>
</dbReference>
<dbReference type="PANTHER" id="PTHR30417:SF1">
    <property type="entry name" value="N-ACETYLMURAMOYL-L-ALANINE AMIDASE AMID"/>
    <property type="match status" value="1"/>
</dbReference>
<comment type="catalytic activity">
    <reaction evidence="1">
        <text>Hydrolyzes the link between N-acetylmuramoyl residues and L-amino acid residues in certain cell-wall glycopeptides.</text>
        <dbReference type="EC" id="3.5.1.28"/>
    </reaction>
</comment>
<dbReference type="GO" id="GO:0071555">
    <property type="term" value="P:cell wall organization"/>
    <property type="evidence" value="ECO:0007669"/>
    <property type="project" value="UniProtKB-KW"/>
</dbReference>
<dbReference type="GO" id="GO:0008745">
    <property type="term" value="F:N-acetylmuramoyl-L-alanine amidase activity"/>
    <property type="evidence" value="ECO:0007669"/>
    <property type="project" value="UniProtKB-EC"/>
</dbReference>
<dbReference type="GO" id="GO:0009254">
    <property type="term" value="P:peptidoglycan turnover"/>
    <property type="evidence" value="ECO:0007669"/>
    <property type="project" value="TreeGrafter"/>
</dbReference>
<comment type="caution">
    <text evidence="6">The sequence shown here is derived from an EMBL/GenBank/DDBJ whole genome shotgun (WGS) entry which is preliminary data.</text>
</comment>
<dbReference type="CDD" id="cd06583">
    <property type="entry name" value="PGRP"/>
    <property type="match status" value="1"/>
</dbReference>
<dbReference type="Pfam" id="PF01510">
    <property type="entry name" value="Amidase_2"/>
    <property type="match status" value="1"/>
</dbReference>
<reference evidence="6 7" key="1">
    <citation type="submission" date="2019-12" db="EMBL/GenBank/DDBJ databases">
        <authorList>
            <person name="Zhang Y.-J."/>
        </authorList>
    </citation>
    <scope>NUCLEOTIDE SEQUENCE [LARGE SCALE GENOMIC DNA]</scope>
    <source>
        <strain evidence="6 7">CY05</strain>
    </source>
</reference>
<dbReference type="InterPro" id="IPR002502">
    <property type="entry name" value="Amidase_domain"/>
</dbReference>
<sequence length="280" mass="30812">MKVKNFRLVAGDNKMVPFVESPNHGGSLVGGAPRFLVIHYTAGGAASGSINWFQNPKAKVSAHLVVGRDGGVTQMVHFNKVGWHAGKSRWKNVKGLNSHSIGIEIANWGKLKPSASGGWVSRTGRAVSNERVVLDEHRNSPGKQHGWETFSEEQWDATVAAAQAIVEEYDIKPSDVVGHDDISPMRKIDPGPAFDMDKFRSLIFGREEDSWNDLRYKVNSASGLNLRATPDLSQKPIKNLPDDTVVHVIEKTSKWWLVAEVVSGKDDVTGYVHSNWLVPS</sequence>
<feature type="domain" description="N-acetylmuramoyl-L-alanine amidase" evidence="5">
    <location>
        <begin position="21"/>
        <end position="191"/>
    </location>
</feature>
<dbReference type="InterPro" id="IPR003646">
    <property type="entry name" value="SH3-like_bac-type"/>
</dbReference>
<keyword evidence="7" id="KW-1185">Reference proteome</keyword>
<name>A0A6L6WD83_9RHOB</name>
<evidence type="ECO:0000313" key="6">
    <source>
        <dbReference type="EMBL" id="MVO15238.1"/>
    </source>
</evidence>
<dbReference type="SMART" id="SM00644">
    <property type="entry name" value="Ami_2"/>
    <property type="match status" value="1"/>
</dbReference>
<dbReference type="InterPro" id="IPR036505">
    <property type="entry name" value="Amidase/PGRP_sf"/>
</dbReference>
<dbReference type="Proteomes" id="UP000478892">
    <property type="component" value="Unassembled WGS sequence"/>
</dbReference>
<gene>
    <name evidence="6" type="ORF">GO984_05375</name>
</gene>
<dbReference type="GO" id="GO:0009253">
    <property type="term" value="P:peptidoglycan catabolic process"/>
    <property type="evidence" value="ECO:0007669"/>
    <property type="project" value="InterPro"/>
</dbReference>
<keyword evidence="4" id="KW-0961">Cell wall biogenesis/degradation</keyword>
<proteinExistence type="predicted"/>
<evidence type="ECO:0000313" key="7">
    <source>
        <dbReference type="Proteomes" id="UP000478892"/>
    </source>
</evidence>
<evidence type="ECO:0000256" key="4">
    <source>
        <dbReference type="ARBA" id="ARBA00023316"/>
    </source>
</evidence>
<evidence type="ECO:0000259" key="5">
    <source>
        <dbReference type="SMART" id="SM00644"/>
    </source>
</evidence>
<dbReference type="EC" id="3.5.1.28" evidence="2"/>
<dbReference type="Gene3D" id="3.40.80.10">
    <property type="entry name" value="Peptidoglycan recognition protein-like"/>
    <property type="match status" value="1"/>
</dbReference>
<dbReference type="EMBL" id="WQLV01000002">
    <property type="protein sequence ID" value="MVO15238.1"/>
    <property type="molecule type" value="Genomic_DNA"/>
</dbReference>
<evidence type="ECO:0000256" key="3">
    <source>
        <dbReference type="ARBA" id="ARBA00022801"/>
    </source>
</evidence>
<evidence type="ECO:0000256" key="2">
    <source>
        <dbReference type="ARBA" id="ARBA00011901"/>
    </source>
</evidence>